<evidence type="ECO:0000256" key="1">
    <source>
        <dbReference type="SAM" id="MobiDB-lite"/>
    </source>
</evidence>
<feature type="region of interest" description="Disordered" evidence="1">
    <location>
        <begin position="1"/>
        <end position="24"/>
    </location>
</feature>
<gene>
    <name evidence="2" type="ORF">XELAEV_18043493mg</name>
</gene>
<protein>
    <submittedName>
        <fullName evidence="2">Uncharacterized protein</fullName>
    </submittedName>
</protein>
<proteinExistence type="predicted"/>
<dbReference type="Proteomes" id="UP000694892">
    <property type="component" value="Chromosome 9_10L"/>
</dbReference>
<reference evidence="3" key="1">
    <citation type="journal article" date="2016" name="Nature">
        <title>Genome evolution in the allotetraploid frog Xenopus laevis.</title>
        <authorList>
            <person name="Session A.M."/>
            <person name="Uno Y."/>
            <person name="Kwon T."/>
            <person name="Chapman J.A."/>
            <person name="Toyoda A."/>
            <person name="Takahashi S."/>
            <person name="Fukui A."/>
            <person name="Hikosaka A."/>
            <person name="Suzuki A."/>
            <person name="Kondo M."/>
            <person name="van Heeringen S.J."/>
            <person name="Quigley I."/>
            <person name="Heinz S."/>
            <person name="Ogino H."/>
            <person name="Ochi H."/>
            <person name="Hellsten U."/>
            <person name="Lyons J.B."/>
            <person name="Simakov O."/>
            <person name="Putnam N."/>
            <person name="Stites J."/>
            <person name="Kuroki Y."/>
            <person name="Tanaka T."/>
            <person name="Michiue T."/>
            <person name="Watanabe M."/>
            <person name="Bogdanovic O."/>
            <person name="Lister R."/>
            <person name="Georgiou G."/>
            <person name="Paranjpe S.S."/>
            <person name="van Kruijsbergen I."/>
            <person name="Shu S."/>
            <person name="Carlson J."/>
            <person name="Kinoshita T."/>
            <person name="Ohta Y."/>
            <person name="Mawaribuchi S."/>
            <person name="Jenkins J."/>
            <person name="Grimwood J."/>
            <person name="Schmutz J."/>
            <person name="Mitros T."/>
            <person name="Mozaffari S.V."/>
            <person name="Suzuki Y."/>
            <person name="Haramoto Y."/>
            <person name="Yamamoto T.S."/>
            <person name="Takagi C."/>
            <person name="Heald R."/>
            <person name="Miller K."/>
            <person name="Haudenschild C."/>
            <person name="Kitzman J."/>
            <person name="Nakayama T."/>
            <person name="Izutsu Y."/>
            <person name="Robert J."/>
            <person name="Fortriede J."/>
            <person name="Burns K."/>
            <person name="Lotay V."/>
            <person name="Karimi K."/>
            <person name="Yasuoka Y."/>
            <person name="Dichmann D.S."/>
            <person name="Flajnik M.F."/>
            <person name="Houston D.W."/>
            <person name="Shendure J."/>
            <person name="DuPasquier L."/>
            <person name="Vize P.D."/>
            <person name="Zorn A.M."/>
            <person name="Ito M."/>
            <person name="Marcotte E.M."/>
            <person name="Wallingford J.B."/>
            <person name="Ito Y."/>
            <person name="Asashima M."/>
            <person name="Ueno N."/>
            <person name="Matsuda Y."/>
            <person name="Veenstra G.J."/>
            <person name="Fujiyama A."/>
            <person name="Harland R.M."/>
            <person name="Taira M."/>
            <person name="Rokhsar D.S."/>
        </authorList>
    </citation>
    <scope>NUCLEOTIDE SEQUENCE [LARGE SCALE GENOMIC DNA]</scope>
    <source>
        <strain evidence="3">J</strain>
    </source>
</reference>
<accession>A0A974BXH5</accession>
<evidence type="ECO:0000313" key="3">
    <source>
        <dbReference type="Proteomes" id="UP000694892"/>
    </source>
</evidence>
<evidence type="ECO:0000313" key="2">
    <source>
        <dbReference type="EMBL" id="OCT62412.1"/>
    </source>
</evidence>
<dbReference type="EMBL" id="CM004482">
    <property type="protein sequence ID" value="OCT62412.1"/>
    <property type="molecule type" value="Genomic_DNA"/>
</dbReference>
<organism evidence="2 3">
    <name type="scientific">Xenopus laevis</name>
    <name type="common">African clawed frog</name>
    <dbReference type="NCBI Taxonomy" id="8355"/>
    <lineage>
        <taxon>Eukaryota</taxon>
        <taxon>Metazoa</taxon>
        <taxon>Chordata</taxon>
        <taxon>Craniata</taxon>
        <taxon>Vertebrata</taxon>
        <taxon>Euteleostomi</taxon>
        <taxon>Amphibia</taxon>
        <taxon>Batrachia</taxon>
        <taxon>Anura</taxon>
        <taxon>Pipoidea</taxon>
        <taxon>Pipidae</taxon>
        <taxon>Xenopodinae</taxon>
        <taxon>Xenopus</taxon>
        <taxon>Xenopus</taxon>
    </lineage>
</organism>
<name>A0A974BXH5_XENLA</name>
<feature type="non-terminal residue" evidence="2">
    <location>
        <position position="66"/>
    </location>
</feature>
<dbReference type="AlphaFoldDB" id="A0A974BXH5"/>
<feature type="compositionally biased region" description="Basic and acidic residues" evidence="1">
    <location>
        <begin position="8"/>
        <end position="24"/>
    </location>
</feature>
<sequence>MEGLGDFIRLDNKNNPECRPEQQKEEFGITKHIKSVKGVIRGQMGGGTGAQNHQSSAFCMYRNHCS</sequence>